<dbReference type="InterPro" id="IPR000488">
    <property type="entry name" value="Death_dom"/>
</dbReference>
<evidence type="ECO:0000256" key="2">
    <source>
        <dbReference type="SAM" id="MobiDB-lite"/>
    </source>
</evidence>
<dbReference type="Pfam" id="PF16095">
    <property type="entry name" value="COR-A"/>
    <property type="match status" value="1"/>
</dbReference>
<name>A0ABM1ED11_PRICU</name>
<dbReference type="InterPro" id="IPR006573">
    <property type="entry name" value="NHR_dom"/>
</dbReference>
<dbReference type="SMART" id="SM00588">
    <property type="entry name" value="NEUZ"/>
    <property type="match status" value="1"/>
</dbReference>
<dbReference type="InterPro" id="IPR035897">
    <property type="entry name" value="Toll_tir_struct_dom_sf"/>
</dbReference>
<protein>
    <submittedName>
        <fullName evidence="6">Uncharacterized protein LOC106811067</fullName>
    </submittedName>
</protein>
<keyword evidence="1" id="KW-0677">Repeat</keyword>
<dbReference type="Gene3D" id="1.10.10.10">
    <property type="entry name" value="Winged helix-like DNA-binding domain superfamily/Winged helix DNA-binding domain"/>
    <property type="match status" value="1"/>
</dbReference>
<dbReference type="Proteomes" id="UP000695022">
    <property type="component" value="Unplaced"/>
</dbReference>
<dbReference type="InterPro" id="IPR032171">
    <property type="entry name" value="COR-A"/>
</dbReference>
<dbReference type="Gene3D" id="2.60.120.920">
    <property type="match status" value="1"/>
</dbReference>
<evidence type="ECO:0000313" key="5">
    <source>
        <dbReference type="Proteomes" id="UP000695022"/>
    </source>
</evidence>
<dbReference type="Gene3D" id="3.40.50.300">
    <property type="entry name" value="P-loop containing nucleotide triphosphate hydrolases"/>
    <property type="match status" value="1"/>
</dbReference>
<proteinExistence type="predicted"/>
<dbReference type="InterPro" id="IPR043136">
    <property type="entry name" value="B30.2/SPRY_sf"/>
</dbReference>
<dbReference type="Pfam" id="PF07177">
    <property type="entry name" value="Neuralized"/>
    <property type="match status" value="1"/>
</dbReference>
<dbReference type="PANTHER" id="PTHR47508:SF4">
    <property type="match status" value="1"/>
</dbReference>
<feature type="region of interest" description="Disordered" evidence="2">
    <location>
        <begin position="239"/>
        <end position="266"/>
    </location>
</feature>
<keyword evidence="5" id="KW-1185">Reference proteome</keyword>
<dbReference type="GeneID" id="106811067"/>
<dbReference type="InterPro" id="IPR036388">
    <property type="entry name" value="WH-like_DNA-bd_sf"/>
</dbReference>
<dbReference type="InterPro" id="IPR011029">
    <property type="entry name" value="DEATH-like_dom_sf"/>
</dbReference>
<reference evidence="6" key="1">
    <citation type="submission" date="2025-08" db="UniProtKB">
        <authorList>
            <consortium name="RefSeq"/>
        </authorList>
    </citation>
    <scope>IDENTIFICATION</scope>
</reference>
<evidence type="ECO:0000259" key="4">
    <source>
        <dbReference type="PROSITE" id="PS51065"/>
    </source>
</evidence>
<dbReference type="Pfam" id="PF13676">
    <property type="entry name" value="TIR_2"/>
    <property type="match status" value="1"/>
</dbReference>
<dbReference type="RefSeq" id="XP_014670082.1">
    <property type="nucleotide sequence ID" value="XM_014814596.1"/>
</dbReference>
<gene>
    <name evidence="6" type="primary">LOC106811067</name>
</gene>
<organism evidence="5 6">
    <name type="scientific">Priapulus caudatus</name>
    <name type="common">Priapulid worm</name>
    <dbReference type="NCBI Taxonomy" id="37621"/>
    <lineage>
        <taxon>Eukaryota</taxon>
        <taxon>Metazoa</taxon>
        <taxon>Ecdysozoa</taxon>
        <taxon>Scalidophora</taxon>
        <taxon>Priapulida</taxon>
        <taxon>Priapulimorpha</taxon>
        <taxon>Priapulimorphida</taxon>
        <taxon>Priapulidae</taxon>
        <taxon>Priapulus</taxon>
    </lineage>
</organism>
<evidence type="ECO:0000256" key="1">
    <source>
        <dbReference type="ARBA" id="ARBA00022737"/>
    </source>
</evidence>
<dbReference type="InterPro" id="IPR000157">
    <property type="entry name" value="TIR_dom"/>
</dbReference>
<accession>A0ABM1ED11</accession>
<dbReference type="PANTHER" id="PTHR47508">
    <property type="entry name" value="SAM DOMAIN-CONTAINING PROTEIN-RELATED"/>
    <property type="match status" value="1"/>
</dbReference>
<feature type="domain" description="NHR" evidence="4">
    <location>
        <begin position="1"/>
        <end position="152"/>
    </location>
</feature>
<feature type="domain" description="Death" evidence="3">
    <location>
        <begin position="976"/>
        <end position="1019"/>
    </location>
</feature>
<dbReference type="PROSITE" id="PS51065">
    <property type="entry name" value="NHR"/>
    <property type="match status" value="1"/>
</dbReference>
<sequence length="1246" mass="141120">MQFHAKHGSAIVLVDGNTRAKRTHGFCNAVTFSSRPLEVGEFMSLDVTKTTLWSGAVRLGVTIRKPDTLEWLPRYAVPDLTSRPGFWVKSVREQWLSDGSRITFVVTDDGNLQLFVNNVHKSTLLFGLPVHQRLWAVIDIYGNTDSVRIIGKDEAPVEIVSRGREAMRVFQHASASGTTPVHRTRIMIVGPHRVGKTRLKSAMLGHRDNTGALSTDEIDMSASCEVLLDDGAAVWLSHSKDQHPLPPANGVTKKSVNEQEEGQDEDYSRAVATNVVQELIALKRQKEEEKRQRLGDSEFSIDSEEEKQFQIDDYNRFESSRWDQDKTEKEGIGIKADMLRELPDRVVEIVEEMLQEGNKDSNKLLNVDDNRQESDCILPQLSKKLLLKIWDFSGEAIHYTIQQVFLSARAVYLVVFNLTCDLDKPAVVPTRRHVNGEEILGEEASELSNLDALCFWLHAIHVSASRADAARAAAAAEAYSPPAIIVGTHRRQLADTEVARCNLVEQKFKRIREQIRDKPYAKHVINTFFDIDICDEIDDLMISKLKSRIVDVAIKEPYMGEQIPLKWLKFEREVTRLVNQGVNYCSLHQMREIVQEEEIALEEDLATMLNFYHDLGVVVYVGGVGAIDDCLRNTVILQPQWLLDVFRRVITVTDLNDQWPHFMDSWGKLEREGIIEDRLLDHMWADIIEQKSALIGFMERFDLLCERQQPTNLMDEEEKDWVKSYYVPCRLQQCPDTNGLTTAGKHDAIFYLDFNGFMPDGIFHRLLIRAVRWSQENGGREPKLYYRVARFYVNDEHDFVLEMSSLHYSRIKVLVLRVAVLDDEEEQDMEVGTDNLPPPKPHACAEVRRFLELALQDLKKVWMWRISYRTMVQCGCSRECALHRRAACTEQSCVHFLPLDDCLSNKVVSCDHRRIKTAPFRKIFPSPTPFVKDGPVIEAISKAVIAQQARNTESVVTDLPHWVRGAAKMLNAATPGADWSALAKKLGYRKEKVRDFEDDINPGLALIVDWVHRGGNNVACADVQPAQVFLSYSWDVQDQVKVLRTRLEQAGFTCWMDLGQMGGGDYLYSKIELAIRDAKMVVCCITPKYVSSYMCIKEANLADVLRKPTIPVMFKKTQWPPPNGLALVFPHLLYIDLFGLGGHGGSGIHADFEARMAEVIYQVAQYSQPALPRKHLAGYKPVHFELQEKMNVFNVEAATFVRDSVTTASVHGEGDIHGTGRTLTPVTVGAGIPVANVQRCTVCAIL</sequence>
<dbReference type="SUPFAM" id="SSF52200">
    <property type="entry name" value="Toll/Interleukin receptor TIR domain"/>
    <property type="match status" value="1"/>
</dbReference>
<dbReference type="InterPro" id="IPR027417">
    <property type="entry name" value="P-loop_NTPase"/>
</dbReference>
<evidence type="ECO:0000313" key="6">
    <source>
        <dbReference type="RefSeq" id="XP_014670082.1"/>
    </source>
</evidence>
<dbReference type="Gene3D" id="3.40.50.10140">
    <property type="entry name" value="Toll/interleukin-1 receptor homology (TIR) domain"/>
    <property type="match status" value="1"/>
</dbReference>
<dbReference type="SUPFAM" id="SSF47986">
    <property type="entry name" value="DEATH domain"/>
    <property type="match status" value="1"/>
</dbReference>
<evidence type="ECO:0000259" key="3">
    <source>
        <dbReference type="PROSITE" id="PS50017"/>
    </source>
</evidence>
<dbReference type="PROSITE" id="PS50017">
    <property type="entry name" value="DEATH_DOMAIN"/>
    <property type="match status" value="1"/>
</dbReference>